<sequence>MTNYEQLFQEQMQNPEFVTAYHEARIERRVDEMLSALKEKICHDEPKENLLNMIDSIQQQIHRIRKNSNPPRRSQKVAAMKS</sequence>
<dbReference type="Proteomes" id="UP000030700">
    <property type="component" value="Unassembled WGS sequence"/>
</dbReference>
<reference evidence="2" key="1">
    <citation type="journal article" date="2015" name="PeerJ">
        <title>First genomic representation of candidate bacterial phylum KSB3 points to enhanced environmental sensing as a trigger of wastewater bulking.</title>
        <authorList>
            <person name="Sekiguchi Y."/>
            <person name="Ohashi A."/>
            <person name="Parks D.H."/>
            <person name="Yamauchi T."/>
            <person name="Tyson G.W."/>
            <person name="Hugenholtz P."/>
        </authorList>
    </citation>
    <scope>NUCLEOTIDE SEQUENCE [LARGE SCALE GENOMIC DNA]</scope>
</reference>
<dbReference type="HOGENOM" id="CLU_2551400_0_0_0"/>
<evidence type="ECO:0000313" key="2">
    <source>
        <dbReference type="EMBL" id="GAK51374.1"/>
    </source>
</evidence>
<feature type="compositionally biased region" description="Polar residues" evidence="1">
    <location>
        <begin position="63"/>
        <end position="72"/>
    </location>
</feature>
<proteinExistence type="predicted"/>
<evidence type="ECO:0000313" key="3">
    <source>
        <dbReference type="Proteomes" id="UP000030700"/>
    </source>
</evidence>
<name>A0A081BLV8_9BACT</name>
<keyword evidence="3" id="KW-1185">Reference proteome</keyword>
<dbReference type="EMBL" id="DF820457">
    <property type="protein sequence ID" value="GAK51374.1"/>
    <property type="molecule type" value="Genomic_DNA"/>
</dbReference>
<protein>
    <submittedName>
        <fullName evidence="2">Uncharacterized protein</fullName>
    </submittedName>
</protein>
<accession>A0A081BLV8</accession>
<gene>
    <name evidence="2" type="ORF">U14_02617</name>
</gene>
<organism evidence="2">
    <name type="scientific">Candidatus Moduliflexus flocculans</name>
    <dbReference type="NCBI Taxonomy" id="1499966"/>
    <lineage>
        <taxon>Bacteria</taxon>
        <taxon>Candidatus Moduliflexota</taxon>
        <taxon>Candidatus Moduliflexia</taxon>
        <taxon>Candidatus Moduliflexales</taxon>
        <taxon>Candidatus Moduliflexaceae</taxon>
    </lineage>
</organism>
<feature type="region of interest" description="Disordered" evidence="1">
    <location>
        <begin position="63"/>
        <end position="82"/>
    </location>
</feature>
<dbReference type="AlphaFoldDB" id="A0A081BLV8"/>
<evidence type="ECO:0000256" key="1">
    <source>
        <dbReference type="SAM" id="MobiDB-lite"/>
    </source>
</evidence>